<accession>A0A9W9K5C2</accession>
<dbReference type="AlphaFoldDB" id="A0A9W9K5C2"/>
<feature type="region of interest" description="Disordered" evidence="1">
    <location>
        <begin position="140"/>
        <end position="187"/>
    </location>
</feature>
<dbReference type="InterPro" id="IPR003837">
    <property type="entry name" value="GatC"/>
</dbReference>
<dbReference type="GO" id="GO:0032543">
    <property type="term" value="P:mitochondrial translation"/>
    <property type="evidence" value="ECO:0007669"/>
    <property type="project" value="TreeGrafter"/>
</dbReference>
<name>A0A9W9K5C2_9EURO</name>
<dbReference type="InterPro" id="IPR036113">
    <property type="entry name" value="Asp/Glu-ADT_sf_sub_c"/>
</dbReference>
<dbReference type="Proteomes" id="UP001149165">
    <property type="component" value="Unassembled WGS sequence"/>
</dbReference>
<reference evidence="3" key="1">
    <citation type="submission" date="2022-11" db="EMBL/GenBank/DDBJ databases">
        <authorList>
            <person name="Petersen C."/>
        </authorList>
    </citation>
    <scope>NUCLEOTIDE SEQUENCE</scope>
    <source>
        <strain evidence="3">IBT 30069</strain>
    </source>
</reference>
<organism evidence="3 4">
    <name type="scientific">Penicillium angulare</name>
    <dbReference type="NCBI Taxonomy" id="116970"/>
    <lineage>
        <taxon>Eukaryota</taxon>
        <taxon>Fungi</taxon>
        <taxon>Dikarya</taxon>
        <taxon>Ascomycota</taxon>
        <taxon>Pezizomycotina</taxon>
        <taxon>Eurotiomycetes</taxon>
        <taxon>Eurotiomycetidae</taxon>
        <taxon>Eurotiales</taxon>
        <taxon>Aspergillaceae</taxon>
        <taxon>Penicillium</taxon>
    </lineage>
</organism>
<reference evidence="3" key="2">
    <citation type="journal article" date="2023" name="IMA Fungus">
        <title>Comparative genomic study of the Penicillium genus elucidates a diverse pangenome and 15 lateral gene transfer events.</title>
        <authorList>
            <person name="Petersen C."/>
            <person name="Sorensen T."/>
            <person name="Nielsen M.R."/>
            <person name="Sondergaard T.E."/>
            <person name="Sorensen J.L."/>
            <person name="Fitzpatrick D.A."/>
            <person name="Frisvad J.C."/>
            <person name="Nielsen K.L."/>
        </authorList>
    </citation>
    <scope>NUCLEOTIDE SEQUENCE</scope>
    <source>
        <strain evidence="3">IBT 30069</strain>
    </source>
</reference>
<dbReference type="PANTHER" id="PTHR15004">
    <property type="entry name" value="GLUTAMYL-TRNA(GLN) AMIDOTRANSFERASE SUBUNIT C, MITOCHONDRIAL"/>
    <property type="match status" value="1"/>
</dbReference>
<dbReference type="GO" id="GO:0030956">
    <property type="term" value="C:glutamyl-tRNA(Gln) amidotransferase complex"/>
    <property type="evidence" value="ECO:0007669"/>
    <property type="project" value="TreeGrafter"/>
</dbReference>
<keyword evidence="4" id="KW-1185">Reference proteome</keyword>
<dbReference type="GO" id="GO:0070681">
    <property type="term" value="P:glutaminyl-tRNAGln biosynthesis via transamidation"/>
    <property type="evidence" value="ECO:0007669"/>
    <property type="project" value="TreeGrafter"/>
</dbReference>
<proteinExistence type="predicted"/>
<dbReference type="OrthoDB" id="5522061at2759"/>
<dbReference type="SUPFAM" id="SSF141000">
    <property type="entry name" value="Glu-tRNAGln amidotransferase C subunit"/>
    <property type="match status" value="1"/>
</dbReference>
<protein>
    <submittedName>
        <fullName evidence="3">DUF726 domain protein</fullName>
    </submittedName>
</protein>
<sequence>MFLLRAGARLSPSLRHNTAILRSYSSSQIPADLDSMLATPSWSVRSLLPDENSQSSTPSVTPEKLRHLLRLSALPQPSSAEEEQSMLRTLESQIHFVKEMQQVDTAGVEPLRIIRDETPAAVNETTIGLDQLRDALAKEQVSGRQRRIKRVQTKKNAQPDGPTWDGNSLGSASKTKGRYFVVESSNN</sequence>
<evidence type="ECO:0000313" key="4">
    <source>
        <dbReference type="Proteomes" id="UP001149165"/>
    </source>
</evidence>
<evidence type="ECO:0000259" key="2">
    <source>
        <dbReference type="Pfam" id="PF20978"/>
    </source>
</evidence>
<dbReference type="GO" id="GO:0005739">
    <property type="term" value="C:mitochondrion"/>
    <property type="evidence" value="ECO:0007669"/>
    <property type="project" value="TreeGrafter"/>
</dbReference>
<feature type="compositionally biased region" description="Polar residues" evidence="1">
    <location>
        <begin position="165"/>
        <end position="174"/>
    </location>
</feature>
<comment type="caution">
    <text evidence="3">The sequence shown here is derived from an EMBL/GenBank/DDBJ whole genome shotgun (WGS) entry which is preliminary data.</text>
</comment>
<dbReference type="InterPro" id="IPR049545">
    <property type="entry name" value="Gta3_dom"/>
</dbReference>
<dbReference type="GO" id="GO:0006450">
    <property type="term" value="P:regulation of translational fidelity"/>
    <property type="evidence" value="ECO:0007669"/>
    <property type="project" value="InterPro"/>
</dbReference>
<gene>
    <name evidence="3" type="ORF">N7456_009579</name>
</gene>
<dbReference type="PANTHER" id="PTHR15004:SF0">
    <property type="entry name" value="GLUTAMYL-TRNA(GLN) AMIDOTRANSFERASE SUBUNIT C, MITOCHONDRIAL"/>
    <property type="match status" value="1"/>
</dbReference>
<evidence type="ECO:0000313" key="3">
    <source>
        <dbReference type="EMBL" id="KAJ5093718.1"/>
    </source>
</evidence>
<dbReference type="Pfam" id="PF20978">
    <property type="entry name" value="Gta3"/>
    <property type="match status" value="1"/>
</dbReference>
<evidence type="ECO:0000256" key="1">
    <source>
        <dbReference type="SAM" id="MobiDB-lite"/>
    </source>
</evidence>
<dbReference type="EMBL" id="JAPQKH010000006">
    <property type="protein sequence ID" value="KAJ5093718.1"/>
    <property type="molecule type" value="Genomic_DNA"/>
</dbReference>
<feature type="compositionally biased region" description="Basic residues" evidence="1">
    <location>
        <begin position="144"/>
        <end position="153"/>
    </location>
</feature>
<feature type="domain" description="Glutamyl-tRNA amidotransferase complex subunit Gta3" evidence="2">
    <location>
        <begin position="55"/>
        <end position="111"/>
    </location>
</feature>